<dbReference type="AlphaFoldDB" id="A0A4S3J917"/>
<evidence type="ECO:0000313" key="2">
    <source>
        <dbReference type="Proteomes" id="UP000308092"/>
    </source>
</evidence>
<proteinExistence type="predicted"/>
<dbReference type="VEuPathDB" id="FungiDB:EYZ11_009153"/>
<gene>
    <name evidence="1" type="ORF">EYZ11_009153</name>
</gene>
<reference evidence="1 2" key="1">
    <citation type="submission" date="2019-03" db="EMBL/GenBank/DDBJ databases">
        <title>The genome sequence of a newly discovered highly antifungal drug resistant Aspergillus species, Aspergillus tanneri NIH 1004.</title>
        <authorList>
            <person name="Mounaud S."/>
            <person name="Singh I."/>
            <person name="Joardar V."/>
            <person name="Pakala S."/>
            <person name="Pakala S."/>
            <person name="Venepally P."/>
            <person name="Hoover J."/>
            <person name="Nierman W."/>
            <person name="Chung J."/>
            <person name="Losada L."/>
        </authorList>
    </citation>
    <scope>NUCLEOTIDE SEQUENCE [LARGE SCALE GENOMIC DNA]</scope>
    <source>
        <strain evidence="1 2">NIH1004</strain>
    </source>
</reference>
<sequence>MAVPTTGLELYSLTSILTEQIIQLLPAYLTIMRFMVPSLGGGTALVSSAVQATAANWLYTSDLDADGQVTSPWHYTSSDTL</sequence>
<dbReference type="Proteomes" id="UP000308092">
    <property type="component" value="Unassembled WGS sequence"/>
</dbReference>
<organism evidence="1 2">
    <name type="scientific">Aspergillus tanneri</name>
    <dbReference type="NCBI Taxonomy" id="1220188"/>
    <lineage>
        <taxon>Eukaryota</taxon>
        <taxon>Fungi</taxon>
        <taxon>Dikarya</taxon>
        <taxon>Ascomycota</taxon>
        <taxon>Pezizomycotina</taxon>
        <taxon>Eurotiomycetes</taxon>
        <taxon>Eurotiomycetidae</taxon>
        <taxon>Eurotiales</taxon>
        <taxon>Aspergillaceae</taxon>
        <taxon>Aspergillus</taxon>
        <taxon>Aspergillus subgen. Circumdati</taxon>
    </lineage>
</organism>
<accession>A0A4S3J917</accession>
<dbReference type="EMBL" id="SOSA01000420">
    <property type="protein sequence ID" value="THC91385.1"/>
    <property type="molecule type" value="Genomic_DNA"/>
</dbReference>
<keyword evidence="2" id="KW-1185">Reference proteome</keyword>
<evidence type="ECO:0000313" key="1">
    <source>
        <dbReference type="EMBL" id="THC91385.1"/>
    </source>
</evidence>
<name>A0A4S3J917_9EURO</name>
<comment type="caution">
    <text evidence="1">The sequence shown here is derived from an EMBL/GenBank/DDBJ whole genome shotgun (WGS) entry which is preliminary data.</text>
</comment>
<protein>
    <submittedName>
        <fullName evidence="1">Uncharacterized protein</fullName>
    </submittedName>
</protein>